<reference evidence="1 2" key="1">
    <citation type="submission" date="2020-10" db="EMBL/GenBank/DDBJ databases">
        <title>Plant Genome Project.</title>
        <authorList>
            <person name="Zhang R.-G."/>
        </authorList>
    </citation>
    <scope>NUCLEOTIDE SEQUENCE [LARGE SCALE GENOMIC DNA]</scope>
    <source>
        <strain evidence="1">FAFU-HL-1</strain>
        <tissue evidence="1">Leaf</tissue>
    </source>
</reference>
<keyword evidence="2" id="KW-1185">Reference proteome</keyword>
<evidence type="ECO:0000313" key="2">
    <source>
        <dbReference type="Proteomes" id="UP000657918"/>
    </source>
</evidence>
<evidence type="ECO:0000313" key="1">
    <source>
        <dbReference type="EMBL" id="KAF9665184.1"/>
    </source>
</evidence>
<gene>
    <name evidence="1" type="ORF">SADUNF_Sadunf16G0095600</name>
</gene>
<organism evidence="1 2">
    <name type="scientific">Salix dunnii</name>
    <dbReference type="NCBI Taxonomy" id="1413687"/>
    <lineage>
        <taxon>Eukaryota</taxon>
        <taxon>Viridiplantae</taxon>
        <taxon>Streptophyta</taxon>
        <taxon>Embryophyta</taxon>
        <taxon>Tracheophyta</taxon>
        <taxon>Spermatophyta</taxon>
        <taxon>Magnoliopsida</taxon>
        <taxon>eudicotyledons</taxon>
        <taxon>Gunneridae</taxon>
        <taxon>Pentapetalae</taxon>
        <taxon>rosids</taxon>
        <taxon>fabids</taxon>
        <taxon>Malpighiales</taxon>
        <taxon>Salicaceae</taxon>
        <taxon>Saliceae</taxon>
        <taxon>Salix</taxon>
    </lineage>
</organism>
<name>A0A835JAS4_9ROSI</name>
<dbReference type="Proteomes" id="UP000657918">
    <property type="component" value="Chromosome 16"/>
</dbReference>
<proteinExistence type="predicted"/>
<comment type="caution">
    <text evidence="1">The sequence shown here is derived from an EMBL/GenBank/DDBJ whole genome shotgun (WGS) entry which is preliminary data.</text>
</comment>
<protein>
    <submittedName>
        <fullName evidence="1">Uncharacterized protein</fullName>
    </submittedName>
</protein>
<accession>A0A835JAS4</accession>
<dbReference type="EMBL" id="JADGMS010000016">
    <property type="protein sequence ID" value="KAF9665184.1"/>
    <property type="molecule type" value="Genomic_DNA"/>
</dbReference>
<sequence length="86" mass="9722">MDAASAGREDFERECWRDIERGRGMGLKFEVCLLFAQYKAKDHPEKKKEETRSEGVTNLLLCCTCGRHAGELSPPSCRRIKSGEMA</sequence>
<dbReference type="AlphaFoldDB" id="A0A835JAS4"/>